<feature type="region of interest" description="Disordered" evidence="1">
    <location>
        <begin position="1"/>
        <end position="28"/>
    </location>
</feature>
<proteinExistence type="predicted"/>
<evidence type="ECO:0008006" key="4">
    <source>
        <dbReference type="Google" id="ProtNLM"/>
    </source>
</evidence>
<gene>
    <name evidence="2" type="ORF">GCM10010507_12770</name>
</gene>
<sequence length="186" mass="19903">MNANANANANASTGAGASTGASVNPLPSPGGPRLPLDFTAFHELCSVPYRHFTCLRLADPDAAEATVCRAFADLAHQWARVLRCPRPAAVAWQLLSAHIAEALVQQGAALPPTVARTLYALMPEHQADLVLLRHLQGLSCEAIAELVGREPADVAYQLKAAHRCLAVRRLLTESRSAQRDLPGHHE</sequence>
<evidence type="ECO:0000313" key="2">
    <source>
        <dbReference type="EMBL" id="GHC40145.1"/>
    </source>
</evidence>
<dbReference type="Proteomes" id="UP000646244">
    <property type="component" value="Unassembled WGS sequence"/>
</dbReference>
<comment type="caution">
    <text evidence="2">The sequence shown here is derived from an EMBL/GenBank/DDBJ whole genome shotgun (WGS) entry which is preliminary data.</text>
</comment>
<dbReference type="SUPFAM" id="SSF88659">
    <property type="entry name" value="Sigma3 and sigma4 domains of RNA polymerase sigma factors"/>
    <property type="match status" value="1"/>
</dbReference>
<dbReference type="Gene3D" id="1.10.10.10">
    <property type="entry name" value="Winged helix-like DNA-binding domain superfamily/Winged helix DNA-binding domain"/>
    <property type="match status" value="1"/>
</dbReference>
<protein>
    <recommendedName>
        <fullName evidence="4">RNA polymerase sigma factor 70 region 4 type 2 domain-containing protein</fullName>
    </recommendedName>
</protein>
<dbReference type="RefSeq" id="WP_190108637.1">
    <property type="nucleotide sequence ID" value="NZ_BMVB01000003.1"/>
</dbReference>
<evidence type="ECO:0000256" key="1">
    <source>
        <dbReference type="SAM" id="MobiDB-lite"/>
    </source>
</evidence>
<feature type="compositionally biased region" description="Low complexity" evidence="1">
    <location>
        <begin position="1"/>
        <end position="22"/>
    </location>
</feature>
<accession>A0A918TBV2</accession>
<reference evidence="2" key="2">
    <citation type="submission" date="2020-09" db="EMBL/GenBank/DDBJ databases">
        <authorList>
            <person name="Sun Q."/>
            <person name="Ohkuma M."/>
        </authorList>
    </citation>
    <scope>NUCLEOTIDE SEQUENCE</scope>
    <source>
        <strain evidence="2">JCM 4633</strain>
    </source>
</reference>
<reference evidence="2" key="1">
    <citation type="journal article" date="2014" name="Int. J. Syst. Evol. Microbiol.">
        <title>Complete genome sequence of Corynebacterium casei LMG S-19264T (=DSM 44701T), isolated from a smear-ripened cheese.</title>
        <authorList>
            <consortium name="US DOE Joint Genome Institute (JGI-PGF)"/>
            <person name="Walter F."/>
            <person name="Albersmeier A."/>
            <person name="Kalinowski J."/>
            <person name="Ruckert C."/>
        </authorList>
    </citation>
    <scope>NUCLEOTIDE SEQUENCE</scope>
    <source>
        <strain evidence="2">JCM 4633</strain>
    </source>
</reference>
<dbReference type="AlphaFoldDB" id="A0A918TBV2"/>
<name>A0A918TBV2_STRCJ</name>
<organism evidence="2 3">
    <name type="scientific">Streptomyces cinnamoneus</name>
    <name type="common">Streptoverticillium cinnamoneum</name>
    <dbReference type="NCBI Taxonomy" id="53446"/>
    <lineage>
        <taxon>Bacteria</taxon>
        <taxon>Bacillati</taxon>
        <taxon>Actinomycetota</taxon>
        <taxon>Actinomycetes</taxon>
        <taxon>Kitasatosporales</taxon>
        <taxon>Streptomycetaceae</taxon>
        <taxon>Streptomyces</taxon>
        <taxon>Streptomyces cinnamoneus group</taxon>
    </lineage>
</organism>
<dbReference type="InterPro" id="IPR036388">
    <property type="entry name" value="WH-like_DNA-bd_sf"/>
</dbReference>
<dbReference type="EMBL" id="BMVB01000003">
    <property type="protein sequence ID" value="GHC40145.1"/>
    <property type="molecule type" value="Genomic_DNA"/>
</dbReference>
<evidence type="ECO:0000313" key="3">
    <source>
        <dbReference type="Proteomes" id="UP000646244"/>
    </source>
</evidence>
<dbReference type="InterPro" id="IPR013324">
    <property type="entry name" value="RNA_pol_sigma_r3/r4-like"/>
</dbReference>